<feature type="transmembrane region" description="Helical" evidence="12">
    <location>
        <begin position="107"/>
        <end position="134"/>
    </location>
</feature>
<evidence type="ECO:0000256" key="8">
    <source>
        <dbReference type="ARBA" id="ARBA00022927"/>
    </source>
</evidence>
<dbReference type="PANTHER" id="PTHR35329">
    <property type="entry name" value="CHITIN SYNTHASE EXPORT CHAPERONE"/>
    <property type="match status" value="1"/>
</dbReference>
<dbReference type="GO" id="GO:0071555">
    <property type="term" value="P:cell wall organization"/>
    <property type="evidence" value="ECO:0007669"/>
    <property type="project" value="UniProtKB-KW"/>
</dbReference>
<comment type="subcellular location">
    <subcellularLocation>
        <location evidence="1">Endomembrane system</location>
        <topology evidence="1">Multi-pass membrane protein</topology>
    </subcellularLocation>
    <subcellularLocation>
        <location evidence="2">Endoplasmic reticulum membrane</location>
    </subcellularLocation>
</comment>
<dbReference type="AlphaFoldDB" id="A0A9W8A786"/>
<dbReference type="OrthoDB" id="2189463at2759"/>
<keyword evidence="8" id="KW-0653">Protein transport</keyword>
<evidence type="ECO:0000256" key="2">
    <source>
        <dbReference type="ARBA" id="ARBA00004586"/>
    </source>
</evidence>
<protein>
    <recommendedName>
        <fullName evidence="4">Chitin synthase export chaperone</fullName>
    </recommendedName>
</protein>
<evidence type="ECO:0000313" key="13">
    <source>
        <dbReference type="EMBL" id="KAJ1921936.1"/>
    </source>
</evidence>
<comment type="similarity">
    <text evidence="3">Belongs to the CHS7 family.</text>
</comment>
<dbReference type="GO" id="GO:0015031">
    <property type="term" value="P:protein transport"/>
    <property type="evidence" value="ECO:0007669"/>
    <property type="project" value="UniProtKB-KW"/>
</dbReference>
<feature type="transmembrane region" description="Helical" evidence="12">
    <location>
        <begin position="44"/>
        <end position="67"/>
    </location>
</feature>
<evidence type="ECO:0000256" key="3">
    <source>
        <dbReference type="ARBA" id="ARBA00009274"/>
    </source>
</evidence>
<dbReference type="Proteomes" id="UP001150538">
    <property type="component" value="Unassembled WGS sequence"/>
</dbReference>
<keyword evidence="5" id="KW-0813">Transport</keyword>
<keyword evidence="14" id="KW-1185">Reference proteome</keyword>
<keyword evidence="10 12" id="KW-0472">Membrane</keyword>
<evidence type="ECO:0000256" key="9">
    <source>
        <dbReference type="ARBA" id="ARBA00022989"/>
    </source>
</evidence>
<proteinExistence type="inferred from homology"/>
<name>A0A9W8A786_9FUNG</name>
<dbReference type="GO" id="GO:0006457">
    <property type="term" value="P:protein folding"/>
    <property type="evidence" value="ECO:0007669"/>
    <property type="project" value="TreeGrafter"/>
</dbReference>
<evidence type="ECO:0000256" key="7">
    <source>
        <dbReference type="ARBA" id="ARBA00022824"/>
    </source>
</evidence>
<dbReference type="Pfam" id="PF12271">
    <property type="entry name" value="Chs7"/>
    <property type="match status" value="1"/>
</dbReference>
<gene>
    <name evidence="13" type="primary">CHS7</name>
    <name evidence="13" type="ORF">H4219_000283</name>
</gene>
<evidence type="ECO:0000256" key="1">
    <source>
        <dbReference type="ARBA" id="ARBA00004127"/>
    </source>
</evidence>
<feature type="transmembrane region" description="Helical" evidence="12">
    <location>
        <begin position="146"/>
        <end position="167"/>
    </location>
</feature>
<feature type="transmembrane region" description="Helical" evidence="12">
    <location>
        <begin position="248"/>
        <end position="267"/>
    </location>
</feature>
<feature type="transmembrane region" description="Helical" evidence="12">
    <location>
        <begin position="217"/>
        <end position="236"/>
    </location>
</feature>
<evidence type="ECO:0000313" key="14">
    <source>
        <dbReference type="Proteomes" id="UP001150538"/>
    </source>
</evidence>
<comment type="caution">
    <text evidence="13">The sequence shown here is derived from an EMBL/GenBank/DDBJ whole genome shotgun (WGS) entry which is preliminary data.</text>
</comment>
<evidence type="ECO:0000256" key="10">
    <source>
        <dbReference type="ARBA" id="ARBA00023136"/>
    </source>
</evidence>
<evidence type="ECO:0000256" key="6">
    <source>
        <dbReference type="ARBA" id="ARBA00022692"/>
    </source>
</evidence>
<keyword evidence="7" id="KW-0256">Endoplasmic reticulum</keyword>
<evidence type="ECO:0000256" key="4">
    <source>
        <dbReference type="ARBA" id="ARBA00018354"/>
    </source>
</evidence>
<keyword evidence="6 12" id="KW-0812">Transmembrane</keyword>
<dbReference type="GO" id="GO:0051082">
    <property type="term" value="F:unfolded protein binding"/>
    <property type="evidence" value="ECO:0007669"/>
    <property type="project" value="TreeGrafter"/>
</dbReference>
<keyword evidence="9 12" id="KW-1133">Transmembrane helix</keyword>
<dbReference type="EMBL" id="JANBPU010000002">
    <property type="protein sequence ID" value="KAJ1921936.1"/>
    <property type="molecule type" value="Genomic_DNA"/>
</dbReference>
<evidence type="ECO:0000256" key="5">
    <source>
        <dbReference type="ARBA" id="ARBA00022448"/>
    </source>
</evidence>
<feature type="transmembrane region" description="Helical" evidence="12">
    <location>
        <begin position="179"/>
        <end position="205"/>
    </location>
</feature>
<dbReference type="PANTHER" id="PTHR35329:SF2">
    <property type="entry name" value="CHITIN SYNTHASE EXPORT CHAPERONE"/>
    <property type="match status" value="1"/>
</dbReference>
<sequence length="344" mass="38970">MRFGYYDDICHNIQMAACPLLGDGPLGMVPECYARNVSVNDQPVFQMATIIIDVIAIIMTIIMIYHIRSKYTAVGRKEMVMYFYFYLIMNILDFLTISGIIHYSSPAYPYFVAGYLGMTSAMCWCLFLNGIVGFQWAEDGTALSLWTFRLTSLIVFGVMYFVSIATFKSIAAFDKGHPIGLFIIYFIFNSICLIIYVILQIILVVNTLDEYWPLGNILLSSVFFILGQVIMFFLSNKVCEGINHYVDGLFFGTICTLLAVMMVYKYWDSITKEDLEFSVGGKGNVWEVKELLNDDENEFHEYRKNADTIGHQGGVTFAQPDGYTSSYYGGNGAAPYAKQPYAPY</sequence>
<dbReference type="InterPro" id="IPR022057">
    <property type="entry name" value="Chs7"/>
</dbReference>
<evidence type="ECO:0000256" key="12">
    <source>
        <dbReference type="SAM" id="Phobius"/>
    </source>
</evidence>
<accession>A0A9W8A786</accession>
<evidence type="ECO:0000256" key="11">
    <source>
        <dbReference type="ARBA" id="ARBA00023316"/>
    </source>
</evidence>
<reference evidence="13" key="1">
    <citation type="submission" date="2022-07" db="EMBL/GenBank/DDBJ databases">
        <title>Phylogenomic reconstructions and comparative analyses of Kickxellomycotina fungi.</title>
        <authorList>
            <person name="Reynolds N.K."/>
            <person name="Stajich J.E."/>
            <person name="Barry K."/>
            <person name="Grigoriev I.V."/>
            <person name="Crous P."/>
            <person name="Smith M.E."/>
        </authorList>
    </citation>
    <scope>NUCLEOTIDE SEQUENCE</scope>
    <source>
        <strain evidence="13">NBRC 100468</strain>
    </source>
</reference>
<dbReference type="GO" id="GO:0005789">
    <property type="term" value="C:endoplasmic reticulum membrane"/>
    <property type="evidence" value="ECO:0007669"/>
    <property type="project" value="UniProtKB-SubCell"/>
</dbReference>
<feature type="transmembrane region" description="Helical" evidence="12">
    <location>
        <begin position="79"/>
        <end position="101"/>
    </location>
</feature>
<organism evidence="13 14">
    <name type="scientific">Mycoemilia scoparia</name>
    <dbReference type="NCBI Taxonomy" id="417184"/>
    <lineage>
        <taxon>Eukaryota</taxon>
        <taxon>Fungi</taxon>
        <taxon>Fungi incertae sedis</taxon>
        <taxon>Zoopagomycota</taxon>
        <taxon>Kickxellomycotina</taxon>
        <taxon>Kickxellomycetes</taxon>
        <taxon>Kickxellales</taxon>
        <taxon>Kickxellaceae</taxon>
        <taxon>Mycoemilia</taxon>
    </lineage>
</organism>
<keyword evidence="11" id="KW-0961">Cell wall biogenesis/degradation</keyword>